<dbReference type="GO" id="GO:0005829">
    <property type="term" value="C:cytosol"/>
    <property type="evidence" value="ECO:0007669"/>
    <property type="project" value="TreeGrafter"/>
</dbReference>
<evidence type="ECO:0000256" key="6">
    <source>
        <dbReference type="ARBA" id="ARBA00032298"/>
    </source>
</evidence>
<dbReference type="GO" id="GO:0030332">
    <property type="term" value="F:cyclin binding"/>
    <property type="evidence" value="ECO:0007669"/>
    <property type="project" value="TreeGrafter"/>
</dbReference>
<dbReference type="GeneID" id="110986167"/>
<dbReference type="EC" id="2.3.2.26" evidence="2"/>
<dbReference type="GO" id="GO:0000151">
    <property type="term" value="C:ubiquitin ligase complex"/>
    <property type="evidence" value="ECO:0007669"/>
    <property type="project" value="TreeGrafter"/>
</dbReference>
<reference evidence="10" key="1">
    <citation type="submission" date="2025-08" db="UniProtKB">
        <authorList>
            <consortium name="RefSeq"/>
        </authorList>
    </citation>
    <scope>IDENTIFICATION</scope>
</reference>
<dbReference type="RefSeq" id="XP_022103510.1">
    <property type="nucleotide sequence ID" value="XM_022247818.1"/>
</dbReference>
<organism evidence="9 10">
    <name type="scientific">Acanthaster planci</name>
    <name type="common">Crown-of-thorns starfish</name>
    <dbReference type="NCBI Taxonomy" id="133434"/>
    <lineage>
        <taxon>Eukaryota</taxon>
        <taxon>Metazoa</taxon>
        <taxon>Echinodermata</taxon>
        <taxon>Eleutherozoa</taxon>
        <taxon>Asterozoa</taxon>
        <taxon>Asteroidea</taxon>
        <taxon>Valvatacea</taxon>
        <taxon>Valvatida</taxon>
        <taxon>Acanthasteridae</taxon>
        <taxon>Acanthaster</taxon>
    </lineage>
</organism>
<proteinExistence type="predicted"/>
<evidence type="ECO:0000256" key="8">
    <source>
        <dbReference type="ARBA" id="ARBA00064185"/>
    </source>
</evidence>
<dbReference type="PANTHER" id="PTHR31531">
    <property type="entry name" value="E3 UBIQUITIN-PROTEIN LIGASE E3D FAMILY MEMBER"/>
    <property type="match status" value="1"/>
</dbReference>
<dbReference type="AlphaFoldDB" id="A0A8B7ZF80"/>
<keyword evidence="9" id="KW-1185">Reference proteome</keyword>
<protein>
    <recommendedName>
        <fullName evidence="3">E3 ubiquitin-protein ligase E3D</fullName>
        <ecNumber evidence="2">2.3.2.26</ecNumber>
    </recommendedName>
    <alternativeName>
        <fullName evidence="6">HECT-type E3 ubiquitin transferase E3D</fullName>
    </alternativeName>
    <alternativeName>
        <fullName evidence="5">UbcH10-binding protein with a HECT-like domain</fullName>
    </alternativeName>
    <alternativeName>
        <fullName evidence="4">Ubiquitin-conjugating enzyme E2C-binding protein</fullName>
    </alternativeName>
</protein>
<evidence type="ECO:0000313" key="9">
    <source>
        <dbReference type="Proteomes" id="UP000694845"/>
    </source>
</evidence>
<evidence type="ECO:0000256" key="4">
    <source>
        <dbReference type="ARBA" id="ARBA00029737"/>
    </source>
</evidence>
<dbReference type="Pfam" id="PF09814">
    <property type="entry name" value="HECT_2"/>
    <property type="match status" value="1"/>
</dbReference>
<dbReference type="GO" id="GO:0051865">
    <property type="term" value="P:protein autoubiquitination"/>
    <property type="evidence" value="ECO:0007669"/>
    <property type="project" value="TreeGrafter"/>
</dbReference>
<dbReference type="OMA" id="KAHATYR"/>
<dbReference type="GO" id="GO:0061630">
    <property type="term" value="F:ubiquitin protein ligase activity"/>
    <property type="evidence" value="ECO:0007669"/>
    <property type="project" value="UniProtKB-EC"/>
</dbReference>
<sequence>MAAPMNLLGVFVEVRQQIRAVQAVLCINTSFTDEDSCQMDTTGSQELSRLQVEICPDSLHFITAPDGCRHVFPLAPIRILPKSCNGLHWVQDEGLHMRLQLAGSREAGDRREMDEAWEKEELGFLRSSAFVISCGTCRGKVVTDPCVFDRVLPLPSENWREMAESWCCHGNDVTRTFAGQSLAPSEKDCLVGNLYFLMHPSMLCKDALLLAPRKGKKHVFSISQDKDQTLQLQCRRCRSSLGEAVTGESVCKGKEWHSVHTLKLLKHSICMQPLEGDATLTRSNIFSSYNTESYLAKHLACMSQMNTTFKFILEEESSDQPYLLLWLLSSDTLILTSETSPPGLADIRFHGNRQREPREASRVTNCKLDECCWEAGGEVRTHAVEAHRIVKVLYQALWDEGGKRAHRNWSKDLSVQCMPLPKAMCLELMLLLEASNQHTPASMRHMNGFKVGYLRL</sequence>
<accession>A0A8B7ZF80</accession>
<gene>
    <name evidence="10" type="primary">LOC110986167</name>
</gene>
<evidence type="ECO:0000256" key="1">
    <source>
        <dbReference type="ARBA" id="ARBA00000885"/>
    </source>
</evidence>
<comment type="function">
    <text evidence="7">E3 ubiquitin-protein ligase which accepts ubiquitin from specific E2 ubiquitin-conjugating enzymes, and transfers it to substrates, generally promoting their degradation by the proteasome. Independently of its E3 ubiquitin-protein ligase activity, acts as an inhibitor of CPSF3 endonuclease activity by blocking CPSF3 active site.</text>
</comment>
<dbReference type="GO" id="GO:0006513">
    <property type="term" value="P:protein monoubiquitination"/>
    <property type="evidence" value="ECO:0007669"/>
    <property type="project" value="TreeGrafter"/>
</dbReference>
<dbReference type="GO" id="GO:0000209">
    <property type="term" value="P:protein polyubiquitination"/>
    <property type="evidence" value="ECO:0007669"/>
    <property type="project" value="TreeGrafter"/>
</dbReference>
<evidence type="ECO:0000256" key="5">
    <source>
        <dbReference type="ARBA" id="ARBA00032234"/>
    </source>
</evidence>
<evidence type="ECO:0000256" key="3">
    <source>
        <dbReference type="ARBA" id="ARBA00013646"/>
    </source>
</evidence>
<dbReference type="PANTHER" id="PTHR31531:SF2">
    <property type="entry name" value="E3 UBIQUITIN-PROTEIN LIGASE E3D"/>
    <property type="match status" value="1"/>
</dbReference>
<evidence type="ECO:0000256" key="2">
    <source>
        <dbReference type="ARBA" id="ARBA00012485"/>
    </source>
</evidence>
<dbReference type="GO" id="GO:0005634">
    <property type="term" value="C:nucleus"/>
    <property type="evidence" value="ECO:0007669"/>
    <property type="project" value="TreeGrafter"/>
</dbReference>
<dbReference type="OrthoDB" id="66510at2759"/>
<dbReference type="Proteomes" id="UP000694845">
    <property type="component" value="Unplaced"/>
</dbReference>
<name>A0A8B7ZF80_ACAPL</name>
<dbReference type="CTD" id="90025"/>
<evidence type="ECO:0000313" key="10">
    <source>
        <dbReference type="RefSeq" id="XP_022103510.1"/>
    </source>
</evidence>
<dbReference type="GO" id="GO:0031624">
    <property type="term" value="F:ubiquitin conjugating enzyme binding"/>
    <property type="evidence" value="ECO:0007669"/>
    <property type="project" value="TreeGrafter"/>
</dbReference>
<evidence type="ECO:0000256" key="7">
    <source>
        <dbReference type="ARBA" id="ARBA00053831"/>
    </source>
</evidence>
<dbReference type="KEGG" id="aplc:110986167"/>
<dbReference type="InterPro" id="IPR019193">
    <property type="entry name" value="UBQ-conj_enz_E2-bd_prot"/>
</dbReference>
<comment type="catalytic activity">
    <reaction evidence="1">
        <text>S-ubiquitinyl-[E2 ubiquitin-conjugating enzyme]-L-cysteine + [acceptor protein]-L-lysine = [E2 ubiquitin-conjugating enzyme]-L-cysteine + N(6)-ubiquitinyl-[acceptor protein]-L-lysine.</text>
        <dbReference type="EC" id="2.3.2.26"/>
    </reaction>
</comment>
<dbReference type="GO" id="GO:0043161">
    <property type="term" value="P:proteasome-mediated ubiquitin-dependent protein catabolic process"/>
    <property type="evidence" value="ECO:0007669"/>
    <property type="project" value="TreeGrafter"/>
</dbReference>
<comment type="subunit">
    <text evidence="8">Interacts with UBE2C/UbcH10 (E2 ubiquitin-conjugating enzyme). In vitro, interacts with cyclin-B.</text>
</comment>